<reference evidence="12" key="1">
    <citation type="journal article" date="2010" name="Nat. Biotechnol.">
        <title>Draft genome sequence of the oilseed species Ricinus communis.</title>
        <authorList>
            <person name="Chan A.P."/>
            <person name="Crabtree J."/>
            <person name="Zhao Q."/>
            <person name="Lorenzi H."/>
            <person name="Orvis J."/>
            <person name="Puiu D."/>
            <person name="Melake-Berhan A."/>
            <person name="Jones K.M."/>
            <person name="Redman J."/>
            <person name="Chen G."/>
            <person name="Cahoon E.B."/>
            <person name="Gedil M."/>
            <person name="Stanke M."/>
            <person name="Haas B.J."/>
            <person name="Wortman J.R."/>
            <person name="Fraser-Liggett C.M."/>
            <person name="Ravel J."/>
            <person name="Rabinowicz P.D."/>
        </authorList>
    </citation>
    <scope>NUCLEOTIDE SEQUENCE [LARGE SCALE GENOMIC DNA]</scope>
    <source>
        <strain evidence="12">cv. Hale</strain>
    </source>
</reference>
<feature type="domain" description="CyaD-like alpha-helical hairpin" evidence="9">
    <location>
        <begin position="3"/>
        <end position="156"/>
    </location>
</feature>
<evidence type="ECO:0000259" key="9">
    <source>
        <dbReference type="Pfam" id="PF25988"/>
    </source>
</evidence>
<evidence type="ECO:0000256" key="6">
    <source>
        <dbReference type="ARBA" id="ARBA00022692"/>
    </source>
</evidence>
<dbReference type="NCBIfam" id="TIGR01843">
    <property type="entry name" value="type_I_hlyD"/>
    <property type="match status" value="1"/>
</dbReference>
<evidence type="ECO:0000313" key="11">
    <source>
        <dbReference type="EMBL" id="EEF26461.1"/>
    </source>
</evidence>
<proteinExistence type="inferred from homology"/>
<keyword evidence="3" id="KW-0813">Transport</keyword>
<evidence type="ECO:0000256" key="1">
    <source>
        <dbReference type="ARBA" id="ARBA00004377"/>
    </source>
</evidence>
<evidence type="ECO:0000256" key="3">
    <source>
        <dbReference type="ARBA" id="ARBA00022448"/>
    </source>
</evidence>
<organism evidence="11 12">
    <name type="scientific">Ricinus communis</name>
    <name type="common">Castor bean</name>
    <dbReference type="NCBI Taxonomy" id="3988"/>
    <lineage>
        <taxon>Eukaryota</taxon>
        <taxon>Viridiplantae</taxon>
        <taxon>Streptophyta</taxon>
        <taxon>Embryophyta</taxon>
        <taxon>Tracheophyta</taxon>
        <taxon>Spermatophyta</taxon>
        <taxon>Magnoliopsida</taxon>
        <taxon>eudicotyledons</taxon>
        <taxon>Gunneridae</taxon>
        <taxon>Pentapetalae</taxon>
        <taxon>rosids</taxon>
        <taxon>fabids</taxon>
        <taxon>Malpighiales</taxon>
        <taxon>Euphorbiaceae</taxon>
        <taxon>Acalyphoideae</taxon>
        <taxon>Acalypheae</taxon>
        <taxon>Ricinus</taxon>
    </lineage>
</organism>
<keyword evidence="8" id="KW-0472">Membrane</keyword>
<evidence type="ECO:0000256" key="4">
    <source>
        <dbReference type="ARBA" id="ARBA00022475"/>
    </source>
</evidence>
<keyword evidence="6" id="KW-0812">Transmembrane</keyword>
<feature type="non-terminal residue" evidence="11">
    <location>
        <position position="1"/>
    </location>
</feature>
<keyword evidence="4" id="KW-1003">Cell membrane</keyword>
<evidence type="ECO:0000256" key="5">
    <source>
        <dbReference type="ARBA" id="ARBA00022519"/>
    </source>
</evidence>
<dbReference type="AlphaFoldDB" id="B9TCF4"/>
<comment type="similarity">
    <text evidence="2">Belongs to the membrane fusion protein (MFP) (TC 8.A.1) family.</text>
</comment>
<dbReference type="Gene3D" id="2.40.30.170">
    <property type="match status" value="1"/>
</dbReference>
<dbReference type="InterPro" id="IPR058982">
    <property type="entry name" value="Beta-barrel_AprE"/>
</dbReference>
<dbReference type="EMBL" id="EQ977240">
    <property type="protein sequence ID" value="EEF26461.1"/>
    <property type="molecule type" value="Genomic_DNA"/>
</dbReference>
<dbReference type="Pfam" id="PF26002">
    <property type="entry name" value="Beta-barrel_AprE"/>
    <property type="match status" value="1"/>
</dbReference>
<evidence type="ECO:0000256" key="8">
    <source>
        <dbReference type="ARBA" id="ARBA00023136"/>
    </source>
</evidence>
<dbReference type="PANTHER" id="PTHR30386:SF26">
    <property type="entry name" value="TRANSPORT PROTEIN COMB"/>
    <property type="match status" value="1"/>
</dbReference>
<keyword evidence="12" id="KW-1185">Reference proteome</keyword>
<comment type="subcellular location">
    <subcellularLocation>
        <location evidence="1">Cell inner membrane</location>
        <topology evidence="1">Single-pass membrane protein</topology>
    </subcellularLocation>
</comment>
<dbReference type="Proteomes" id="UP000008311">
    <property type="component" value="Unassembled WGS sequence"/>
</dbReference>
<evidence type="ECO:0000259" key="10">
    <source>
        <dbReference type="Pfam" id="PF26002"/>
    </source>
</evidence>
<dbReference type="GO" id="GO:0005886">
    <property type="term" value="C:plasma membrane"/>
    <property type="evidence" value="ECO:0007669"/>
    <property type="project" value="UniProtKB-SubCell"/>
</dbReference>
<dbReference type="InterPro" id="IPR059040">
    <property type="entry name" value="HH_CyaD-like"/>
</dbReference>
<evidence type="ECO:0000256" key="2">
    <source>
        <dbReference type="ARBA" id="ARBA00009477"/>
    </source>
</evidence>
<dbReference type="InParanoid" id="B9TCF4"/>
<dbReference type="PRINTS" id="PR01490">
    <property type="entry name" value="RTXTOXIND"/>
</dbReference>
<dbReference type="InterPro" id="IPR010129">
    <property type="entry name" value="T1SS_HlyD"/>
</dbReference>
<dbReference type="InterPro" id="IPR050739">
    <property type="entry name" value="MFP"/>
</dbReference>
<feature type="domain" description="AprE-like beta-barrel" evidence="10">
    <location>
        <begin position="193"/>
        <end position="282"/>
    </location>
</feature>
<evidence type="ECO:0000256" key="7">
    <source>
        <dbReference type="ARBA" id="ARBA00022989"/>
    </source>
</evidence>
<gene>
    <name evidence="11" type="ORF">RCOM_0066920</name>
</gene>
<protein>
    <submittedName>
        <fullName evidence="11">Hemolysin secretion protein D, chromosomal, putative</fullName>
    </submittedName>
</protein>
<keyword evidence="7" id="KW-1133">Transmembrane helix</keyword>
<name>B9TCF4_RICCO</name>
<dbReference type="PANTHER" id="PTHR30386">
    <property type="entry name" value="MEMBRANE FUSION SUBUNIT OF EMRAB-TOLC MULTIDRUG EFFLUX PUMP"/>
    <property type="match status" value="1"/>
</dbReference>
<sequence>VEAVDGAFTKRQQEAQRFAEGVWREYRDKLASARAELAKRQAELDSTRAEITKLAATAPLARENANHYRELAAGKYVAQSDFYDKEQAAITQEQELAAQRSHARELAAGIAEQRSDIEGTVSQFRRQQLDELEKATQQFTQNRSDETKARTREALLVLTAPVSGTVQQLAVHTLGGVVTTAQAVMEIVPDDTLEVEATVENRDVGFLGVGQRAAVKVEAFPYTRYGMLEGTVVELSNDAVQDRKLGLAFTVRVRLASNRMKIDHRWITLTPGMAVSAEIRTGKRSVAQYFLGPLVESAQESMRER</sequence>
<dbReference type="Pfam" id="PF25988">
    <property type="entry name" value="HH_CyaD"/>
    <property type="match status" value="1"/>
</dbReference>
<evidence type="ECO:0000313" key="12">
    <source>
        <dbReference type="Proteomes" id="UP000008311"/>
    </source>
</evidence>
<keyword evidence="5" id="KW-0997">Cell inner membrane</keyword>
<dbReference type="eggNOG" id="ENOG502SE2M">
    <property type="taxonomic scope" value="Eukaryota"/>
</dbReference>
<accession>B9TCF4</accession>
<dbReference type="GO" id="GO:0015031">
    <property type="term" value="P:protein transport"/>
    <property type="evidence" value="ECO:0007669"/>
    <property type="project" value="InterPro"/>
</dbReference>